<evidence type="ECO:0000256" key="4">
    <source>
        <dbReference type="SAM" id="Phobius"/>
    </source>
</evidence>
<evidence type="ECO:0000256" key="2">
    <source>
        <dbReference type="ARBA" id="ARBA00029447"/>
    </source>
</evidence>
<keyword evidence="4" id="KW-0472">Membrane</keyword>
<dbReference type="Pfam" id="PF00015">
    <property type="entry name" value="MCPsignal"/>
    <property type="match status" value="1"/>
</dbReference>
<comment type="similarity">
    <text evidence="2">Belongs to the methyl-accepting chemotaxis (MCP) protein family.</text>
</comment>
<protein>
    <submittedName>
        <fullName evidence="7">Methyl-accepting chemotaxis protein</fullName>
    </submittedName>
</protein>
<dbReference type="InterPro" id="IPR024478">
    <property type="entry name" value="HlyB_4HB_MCP"/>
</dbReference>
<dbReference type="PROSITE" id="PS50885">
    <property type="entry name" value="HAMP"/>
    <property type="match status" value="1"/>
</dbReference>
<gene>
    <name evidence="7" type="ORF">PQR62_18955</name>
</gene>
<dbReference type="CDD" id="cd11386">
    <property type="entry name" value="MCP_signal"/>
    <property type="match status" value="1"/>
</dbReference>
<evidence type="ECO:0000313" key="8">
    <source>
        <dbReference type="Proteomes" id="UP001629246"/>
    </source>
</evidence>
<feature type="domain" description="Methyl-accepting transducer" evidence="5">
    <location>
        <begin position="268"/>
        <end position="497"/>
    </location>
</feature>
<dbReference type="RefSeq" id="WP_408159568.1">
    <property type="nucleotide sequence ID" value="NZ_JAQQFM010000008.1"/>
</dbReference>
<dbReference type="InterPro" id="IPR004089">
    <property type="entry name" value="MCPsignal_dom"/>
</dbReference>
<dbReference type="Proteomes" id="UP001629246">
    <property type="component" value="Unassembled WGS sequence"/>
</dbReference>
<dbReference type="InterPro" id="IPR004090">
    <property type="entry name" value="Chemotax_Me-accpt_rcpt"/>
</dbReference>
<dbReference type="CDD" id="cd06225">
    <property type="entry name" value="HAMP"/>
    <property type="match status" value="1"/>
</dbReference>
<dbReference type="InterPro" id="IPR051310">
    <property type="entry name" value="MCP_chemotaxis"/>
</dbReference>
<dbReference type="PROSITE" id="PS50111">
    <property type="entry name" value="CHEMOTAXIS_TRANSDUC_2"/>
    <property type="match status" value="1"/>
</dbReference>
<feature type="transmembrane region" description="Helical" evidence="4">
    <location>
        <begin position="12"/>
        <end position="33"/>
    </location>
</feature>
<dbReference type="InterPro" id="IPR003660">
    <property type="entry name" value="HAMP_dom"/>
</dbReference>
<dbReference type="PANTHER" id="PTHR43531:SF14">
    <property type="entry name" value="METHYL-ACCEPTING CHEMOTAXIS PROTEIN I-RELATED"/>
    <property type="match status" value="1"/>
</dbReference>
<keyword evidence="8" id="KW-1185">Reference proteome</keyword>
<dbReference type="Gene3D" id="1.10.287.950">
    <property type="entry name" value="Methyl-accepting chemotaxis protein"/>
    <property type="match status" value="1"/>
</dbReference>
<sequence>MFKKKGIAWRLGMAFGCVIAMVGLMTVMGTWRLQDIGERTRAMISDDLVNERLASAWAGEIERGAILTTAFVKSSDVAQQEYYKQQLNTSDARAKAIEVQLQRSLHSGEGKALITRLLAHRDKFQKIQSEVFGLSEQGRYADALEQLDSILTPAINAYANSVGELASHQRNAINQTADAVDASYRSGRGMLMGAGAAALLLAIFFAWRLATSVTRPLHVAVAAIRDVAAGNLNTRIEAARHDEIGILLRSLNEMAGTLLGIVRQVRSTSDAILLATNDIVSGNMDLSARTERQAGSLEETASATEELTLAVQQNAVSAQEANRLALAVSAMATDVGIVVQKVITTMTAINDSSTRIVDIIGVIDGIAFQTNILALNAAVEAARAGEQGRGFAVVAGEVRNLAQRSASAAREIKTLIGNSVEKVESGAALVGIAGGTMEKMMAGVKALGDVVAQISGATGEQSVGLKEINDAINLMDQMTQQNAALVEQAAGAATSLLEQANEMAAAVSAFQLGDDKALQPPALPQVPAPLALAL</sequence>
<dbReference type="EMBL" id="JAQQFM010000008">
    <property type="protein sequence ID" value="MFL9926363.1"/>
    <property type="molecule type" value="Genomic_DNA"/>
</dbReference>
<dbReference type="Gene3D" id="6.10.340.10">
    <property type="match status" value="1"/>
</dbReference>
<proteinExistence type="inferred from homology"/>
<dbReference type="CDD" id="cd19411">
    <property type="entry name" value="MCP2201-like_sensor"/>
    <property type="match status" value="1"/>
</dbReference>
<comment type="caution">
    <text evidence="7">The sequence shown here is derived from an EMBL/GenBank/DDBJ whole genome shotgun (WGS) entry which is preliminary data.</text>
</comment>
<feature type="domain" description="HAMP" evidence="6">
    <location>
        <begin position="211"/>
        <end position="263"/>
    </location>
</feature>
<keyword evidence="4" id="KW-1133">Transmembrane helix</keyword>
<dbReference type="Pfam" id="PF12729">
    <property type="entry name" value="4HB_MCP_1"/>
    <property type="match status" value="1"/>
</dbReference>
<keyword evidence="1" id="KW-0488">Methylation</keyword>
<name>A0ABW9ABX9_9BURK</name>
<evidence type="ECO:0000256" key="3">
    <source>
        <dbReference type="PROSITE-ProRule" id="PRU00284"/>
    </source>
</evidence>
<evidence type="ECO:0000256" key="1">
    <source>
        <dbReference type="ARBA" id="ARBA00022481"/>
    </source>
</evidence>
<evidence type="ECO:0000313" key="7">
    <source>
        <dbReference type="EMBL" id="MFL9926363.1"/>
    </source>
</evidence>
<dbReference type="SMART" id="SM00283">
    <property type="entry name" value="MA"/>
    <property type="match status" value="1"/>
</dbReference>
<evidence type="ECO:0000259" key="5">
    <source>
        <dbReference type="PROSITE" id="PS50111"/>
    </source>
</evidence>
<dbReference type="SUPFAM" id="SSF58104">
    <property type="entry name" value="Methyl-accepting chemotaxis protein (MCP) signaling domain"/>
    <property type="match status" value="1"/>
</dbReference>
<dbReference type="PRINTS" id="PR00260">
    <property type="entry name" value="CHEMTRNSDUCR"/>
</dbReference>
<keyword evidence="4" id="KW-0812">Transmembrane</keyword>
<reference evidence="7 8" key="1">
    <citation type="journal article" date="2024" name="Chem. Sci.">
        <title>Discovery of megapolipeptins by genome mining of a Burkholderiales bacteria collection.</title>
        <authorList>
            <person name="Paulo B.S."/>
            <person name="Recchia M.J.J."/>
            <person name="Lee S."/>
            <person name="Fergusson C.H."/>
            <person name="Romanowski S.B."/>
            <person name="Hernandez A."/>
            <person name="Krull N."/>
            <person name="Liu D.Y."/>
            <person name="Cavanagh H."/>
            <person name="Bos A."/>
            <person name="Gray C.A."/>
            <person name="Murphy B.T."/>
            <person name="Linington R.G."/>
            <person name="Eustaquio A.S."/>
        </authorList>
    </citation>
    <scope>NUCLEOTIDE SEQUENCE [LARGE SCALE GENOMIC DNA]</scope>
    <source>
        <strain evidence="7 8">RL21-008-BIB-A</strain>
    </source>
</reference>
<dbReference type="SMART" id="SM00304">
    <property type="entry name" value="HAMP"/>
    <property type="match status" value="1"/>
</dbReference>
<evidence type="ECO:0000259" key="6">
    <source>
        <dbReference type="PROSITE" id="PS50885"/>
    </source>
</evidence>
<dbReference type="InterPro" id="IPR047347">
    <property type="entry name" value="YvaQ-like_sensor"/>
</dbReference>
<organism evidence="7 8">
    <name type="scientific">Herbaspirillum lusitanum</name>
    <dbReference type="NCBI Taxonomy" id="213312"/>
    <lineage>
        <taxon>Bacteria</taxon>
        <taxon>Pseudomonadati</taxon>
        <taxon>Pseudomonadota</taxon>
        <taxon>Betaproteobacteria</taxon>
        <taxon>Burkholderiales</taxon>
        <taxon>Oxalobacteraceae</taxon>
        <taxon>Herbaspirillum</taxon>
    </lineage>
</organism>
<accession>A0ABW9ABX9</accession>
<dbReference type="PANTHER" id="PTHR43531">
    <property type="entry name" value="PROTEIN ICFG"/>
    <property type="match status" value="1"/>
</dbReference>
<keyword evidence="3" id="KW-0807">Transducer</keyword>
<dbReference type="Pfam" id="PF00672">
    <property type="entry name" value="HAMP"/>
    <property type="match status" value="1"/>
</dbReference>